<dbReference type="Proteomes" id="UP000278673">
    <property type="component" value="Unassembled WGS sequence"/>
</dbReference>
<reference evidence="1 2" key="1">
    <citation type="submission" date="2018-10" db="EMBL/GenBank/DDBJ databases">
        <title>Isolation, diversity and antifungal activity of actinobacteria from wheat.</title>
        <authorList>
            <person name="Han C."/>
        </authorList>
    </citation>
    <scope>NUCLEOTIDE SEQUENCE [LARGE SCALE GENOMIC DNA]</scope>
    <source>
        <strain evidence="1 2">NEAU-YY642</strain>
    </source>
</reference>
<protein>
    <submittedName>
        <fullName evidence="1">Uncharacterized protein</fullName>
    </submittedName>
</protein>
<dbReference type="RefSeq" id="WP_122184550.1">
    <property type="nucleotide sequence ID" value="NZ_RFFJ01000082.1"/>
</dbReference>
<sequence length="95" mass="10668">MDEPRRRTVDFERFRDLAGGPLYRGNPFAVSGLPTDATSRAVRQQRQRLEARLAVQRTWPGDADSPLAGGFDGGEVRAAFERLQDARLRLVDEVL</sequence>
<comment type="caution">
    <text evidence="1">The sequence shown here is derived from an EMBL/GenBank/DDBJ whole genome shotgun (WGS) entry which is preliminary data.</text>
</comment>
<accession>A0A3M2LN78</accession>
<keyword evidence="2" id="KW-1185">Reference proteome</keyword>
<gene>
    <name evidence="1" type="ORF">EBN88_15990</name>
</gene>
<organism evidence="1 2">
    <name type="scientific">Streptomyces triticirhizae</name>
    <dbReference type="NCBI Taxonomy" id="2483353"/>
    <lineage>
        <taxon>Bacteria</taxon>
        <taxon>Bacillati</taxon>
        <taxon>Actinomycetota</taxon>
        <taxon>Actinomycetes</taxon>
        <taxon>Kitasatosporales</taxon>
        <taxon>Streptomycetaceae</taxon>
        <taxon>Streptomyces</taxon>
    </lineage>
</organism>
<dbReference type="EMBL" id="RFFJ01000082">
    <property type="protein sequence ID" value="RMI38921.1"/>
    <property type="molecule type" value="Genomic_DNA"/>
</dbReference>
<name>A0A3M2LN78_9ACTN</name>
<evidence type="ECO:0000313" key="2">
    <source>
        <dbReference type="Proteomes" id="UP000278673"/>
    </source>
</evidence>
<dbReference type="AlphaFoldDB" id="A0A3M2LN78"/>
<proteinExistence type="predicted"/>
<evidence type="ECO:0000313" key="1">
    <source>
        <dbReference type="EMBL" id="RMI38921.1"/>
    </source>
</evidence>